<keyword evidence="6 16" id="KW-0347">Helicase</keyword>
<dbReference type="PANTHER" id="PTHR11472:SF34">
    <property type="entry name" value="REGULATOR OF TELOMERE ELONGATION HELICASE 1"/>
    <property type="match status" value="1"/>
</dbReference>
<dbReference type="SUPFAM" id="SSF52540">
    <property type="entry name" value="P-loop containing nucleoside triphosphate hydrolases"/>
    <property type="match status" value="1"/>
</dbReference>
<keyword evidence="1" id="KW-0004">4Fe-4S</keyword>
<organism evidence="16 17">
    <name type="scientific">Onishia taeanensis</name>
    <dbReference type="NCBI Taxonomy" id="284577"/>
    <lineage>
        <taxon>Bacteria</taxon>
        <taxon>Pseudomonadati</taxon>
        <taxon>Pseudomonadota</taxon>
        <taxon>Gammaproteobacteria</taxon>
        <taxon>Oceanospirillales</taxon>
        <taxon>Halomonadaceae</taxon>
        <taxon>Onishia</taxon>
    </lineage>
</organism>
<evidence type="ECO:0000256" key="6">
    <source>
        <dbReference type="ARBA" id="ARBA00022806"/>
    </source>
</evidence>
<dbReference type="InterPro" id="IPR011545">
    <property type="entry name" value="DEAD/DEAH_box_helicase_dom"/>
</dbReference>
<reference evidence="16 17" key="1">
    <citation type="submission" date="2018-06" db="EMBL/GenBank/DDBJ databases">
        <title>Comparative analysis of microorganisms from saline springs in Andes Mountain Range, Colombia.</title>
        <authorList>
            <person name="Rubin E."/>
        </authorList>
    </citation>
    <scope>NUCLEOTIDE SEQUENCE [LARGE SCALE GENOMIC DNA]</scope>
    <source>
        <strain evidence="16 17">USBA-857</strain>
    </source>
</reference>
<comment type="similarity">
    <text evidence="13">Belongs to the helicase family. DinG subfamily.</text>
</comment>
<dbReference type="GO" id="GO:0003678">
    <property type="term" value="F:DNA helicase activity"/>
    <property type="evidence" value="ECO:0007669"/>
    <property type="project" value="InterPro"/>
</dbReference>
<evidence type="ECO:0000256" key="11">
    <source>
        <dbReference type="ARBA" id="ARBA00023204"/>
    </source>
</evidence>
<evidence type="ECO:0000259" key="15">
    <source>
        <dbReference type="PROSITE" id="PS51193"/>
    </source>
</evidence>
<evidence type="ECO:0000256" key="10">
    <source>
        <dbReference type="ARBA" id="ARBA00023125"/>
    </source>
</evidence>
<evidence type="ECO:0000256" key="13">
    <source>
        <dbReference type="ARBA" id="ARBA00038058"/>
    </source>
</evidence>
<evidence type="ECO:0000256" key="1">
    <source>
        <dbReference type="ARBA" id="ARBA00022485"/>
    </source>
</evidence>
<dbReference type="Pfam" id="PF13307">
    <property type="entry name" value="Helicase_C_2"/>
    <property type="match status" value="1"/>
</dbReference>
<dbReference type="PANTHER" id="PTHR11472">
    <property type="entry name" value="DNA REPAIR DEAD HELICASE RAD3/XP-D SUBFAMILY MEMBER"/>
    <property type="match status" value="1"/>
</dbReference>
<evidence type="ECO:0000256" key="9">
    <source>
        <dbReference type="ARBA" id="ARBA00023014"/>
    </source>
</evidence>
<dbReference type="GO" id="GO:0016818">
    <property type="term" value="F:hydrolase activity, acting on acid anhydrides, in phosphorus-containing anhydrides"/>
    <property type="evidence" value="ECO:0007669"/>
    <property type="project" value="InterPro"/>
</dbReference>
<dbReference type="OrthoDB" id="9765586at2"/>
<evidence type="ECO:0000313" key="17">
    <source>
        <dbReference type="Proteomes" id="UP000249700"/>
    </source>
</evidence>
<keyword evidence="11" id="KW-0234">DNA repair</keyword>
<dbReference type="InterPro" id="IPR010614">
    <property type="entry name" value="RAD3-like_helicase_DEAD"/>
</dbReference>
<sequence>MSLRVAVRALCDFTARRGDLDHRFTPSPTASEGIAGHELIAERRRAADPAFETEVALAGDYVDETGQALVVSGRADGFDPTRSCLEEVKTHRGDLARMADNQRALHWAQLYVYGALLCRTRGLERLTLSLVYLELGSGRETRLSETCTAPALEAVFRDHCVRYMAWAKQEGAHREGRDTALRQLGFPFAAFRTGQRPLAEAVYKAASTSRALLLQAPTGIGKTLGTLFPMLTAMPRQGLDRLFFLTMKTPGRRLALEALERLEASLEPQKAAPALRVLELIAREKACEYPGTACHGEACPLARGFYDRLSAARQAATERGWLDRAALREVALEHQVCPYYLGQELARWCDVVVGDVNHYFDVHALLHALTQAHDWRVGVLVDEAHNLIDRARGMYSAELDQRRLAGLRRQAPPALVKPLERLGRQWAALGEEKGGEKETGGYLGKEQGAGQPGQQNAQAWRSGDTRGDRKRKGGQSSRAADYQVLSAPPRGMLRALGQAATSITDYLAEHPGEVDPALQEFLFEALAFTRLAEVFDDHSLFELTRSGRGRARLALRNLIPAPFLAPRFAASHSAVLFSATLSPGGYFRDLLGLPAATPCLEVASPFACEQLDVHIRRDISTRFAHRQASIEPIVATLHEQFQRAPGNYLAFFSSFAYLEAVAARFGDAHGEIPIWRQARGMDEGARDAFLARFVSGGQGIGFAVLGGAFAEGIDLPGDRLIGAFIATLGLPPVDARQETLREQLEARFGRGFDYAYQYPGLNKVVQAAGRVIRTPEDRGVVVLMDDRFARPEVRALLPGWWRLP</sequence>
<keyword evidence="10" id="KW-0238">DNA-binding</keyword>
<dbReference type="RefSeq" id="WP_112055060.1">
    <property type="nucleotide sequence ID" value="NZ_QLSX01000006.1"/>
</dbReference>
<dbReference type="PROSITE" id="PS51193">
    <property type="entry name" value="HELICASE_ATP_BIND_2"/>
    <property type="match status" value="1"/>
</dbReference>
<evidence type="ECO:0000256" key="3">
    <source>
        <dbReference type="ARBA" id="ARBA00022741"/>
    </source>
</evidence>
<protein>
    <submittedName>
        <fullName evidence="16">Rad3-related DNA helicase</fullName>
    </submittedName>
</protein>
<keyword evidence="7" id="KW-0067">ATP-binding</keyword>
<keyword evidence="9" id="KW-0411">Iron-sulfur</keyword>
<evidence type="ECO:0000256" key="4">
    <source>
        <dbReference type="ARBA" id="ARBA00022763"/>
    </source>
</evidence>
<dbReference type="Pfam" id="PF06733">
    <property type="entry name" value="DEAD_2"/>
    <property type="match status" value="1"/>
</dbReference>
<evidence type="ECO:0000256" key="8">
    <source>
        <dbReference type="ARBA" id="ARBA00023004"/>
    </source>
</evidence>
<dbReference type="GO" id="GO:0006281">
    <property type="term" value="P:DNA repair"/>
    <property type="evidence" value="ECO:0007669"/>
    <property type="project" value="UniProtKB-KW"/>
</dbReference>
<proteinExistence type="inferred from homology"/>
<dbReference type="SMART" id="SM00488">
    <property type="entry name" value="DEXDc2"/>
    <property type="match status" value="1"/>
</dbReference>
<keyword evidence="4" id="KW-0227">DNA damage</keyword>
<dbReference type="GO" id="GO:0003677">
    <property type="term" value="F:DNA binding"/>
    <property type="evidence" value="ECO:0007669"/>
    <property type="project" value="UniProtKB-KW"/>
</dbReference>
<dbReference type="InterPro" id="IPR014013">
    <property type="entry name" value="Helic_SF1/SF2_ATP-bd_DinG/Rad3"/>
</dbReference>
<dbReference type="Pfam" id="PF00270">
    <property type="entry name" value="DEAD"/>
    <property type="match status" value="1"/>
</dbReference>
<comment type="caution">
    <text evidence="16">The sequence shown here is derived from an EMBL/GenBank/DDBJ whole genome shotgun (WGS) entry which is preliminary data.</text>
</comment>
<name>A0A328XWP5_9GAMM</name>
<keyword evidence="2" id="KW-0479">Metal-binding</keyword>
<feature type="compositionally biased region" description="Low complexity" evidence="14">
    <location>
        <begin position="444"/>
        <end position="462"/>
    </location>
</feature>
<evidence type="ECO:0000256" key="12">
    <source>
        <dbReference type="ARBA" id="ARBA00023235"/>
    </source>
</evidence>
<dbReference type="GO" id="GO:0046872">
    <property type="term" value="F:metal ion binding"/>
    <property type="evidence" value="ECO:0007669"/>
    <property type="project" value="UniProtKB-KW"/>
</dbReference>
<dbReference type="Proteomes" id="UP000249700">
    <property type="component" value="Unassembled WGS sequence"/>
</dbReference>
<dbReference type="InterPro" id="IPR006555">
    <property type="entry name" value="ATP-dep_Helicase_C"/>
</dbReference>
<evidence type="ECO:0000256" key="7">
    <source>
        <dbReference type="ARBA" id="ARBA00022840"/>
    </source>
</evidence>
<keyword evidence="5" id="KW-0378">Hydrolase</keyword>
<dbReference type="EMBL" id="QLSX01000006">
    <property type="protein sequence ID" value="RAR60878.1"/>
    <property type="molecule type" value="Genomic_DNA"/>
</dbReference>
<feature type="region of interest" description="Disordered" evidence="14">
    <location>
        <begin position="430"/>
        <end position="483"/>
    </location>
</feature>
<evidence type="ECO:0000256" key="14">
    <source>
        <dbReference type="SAM" id="MobiDB-lite"/>
    </source>
</evidence>
<dbReference type="InterPro" id="IPR027417">
    <property type="entry name" value="P-loop_NTPase"/>
</dbReference>
<dbReference type="GO" id="GO:0051539">
    <property type="term" value="F:4 iron, 4 sulfur cluster binding"/>
    <property type="evidence" value="ECO:0007669"/>
    <property type="project" value="UniProtKB-KW"/>
</dbReference>
<evidence type="ECO:0000256" key="2">
    <source>
        <dbReference type="ARBA" id="ARBA00022723"/>
    </source>
</evidence>
<gene>
    <name evidence="16" type="ORF">BCL93_10683</name>
</gene>
<dbReference type="AlphaFoldDB" id="A0A328XWP5"/>
<accession>A0A328XWP5</accession>
<evidence type="ECO:0000256" key="5">
    <source>
        <dbReference type="ARBA" id="ARBA00022801"/>
    </source>
</evidence>
<feature type="domain" description="Helicase ATP-binding" evidence="15">
    <location>
        <begin position="181"/>
        <end position="446"/>
    </location>
</feature>
<keyword evidence="3" id="KW-0547">Nucleotide-binding</keyword>
<dbReference type="GO" id="GO:0005524">
    <property type="term" value="F:ATP binding"/>
    <property type="evidence" value="ECO:0007669"/>
    <property type="project" value="UniProtKB-KW"/>
</dbReference>
<keyword evidence="12" id="KW-0413">Isomerase</keyword>
<evidence type="ECO:0000313" key="16">
    <source>
        <dbReference type="EMBL" id="RAR60878.1"/>
    </source>
</evidence>
<dbReference type="Gene3D" id="3.40.50.300">
    <property type="entry name" value="P-loop containing nucleotide triphosphate hydrolases"/>
    <property type="match status" value="2"/>
</dbReference>
<feature type="compositionally biased region" description="Basic and acidic residues" evidence="14">
    <location>
        <begin position="430"/>
        <end position="439"/>
    </location>
</feature>
<dbReference type="InterPro" id="IPR045028">
    <property type="entry name" value="DinG/Rad3-like"/>
</dbReference>
<dbReference type="SMART" id="SM00491">
    <property type="entry name" value="HELICc2"/>
    <property type="match status" value="1"/>
</dbReference>
<keyword evidence="8" id="KW-0408">Iron</keyword>
<dbReference type="InterPro" id="IPR006554">
    <property type="entry name" value="Helicase-like_DEXD_c2"/>
</dbReference>